<dbReference type="CDD" id="cd06261">
    <property type="entry name" value="TM_PBP2"/>
    <property type="match status" value="1"/>
</dbReference>
<dbReference type="PROSITE" id="PS50928">
    <property type="entry name" value="ABC_TM1"/>
    <property type="match status" value="1"/>
</dbReference>
<evidence type="ECO:0000256" key="3">
    <source>
        <dbReference type="ARBA" id="ARBA00022475"/>
    </source>
</evidence>
<evidence type="ECO:0000256" key="1">
    <source>
        <dbReference type="ARBA" id="ARBA00004651"/>
    </source>
</evidence>
<feature type="transmembrane region" description="Helical" evidence="7">
    <location>
        <begin position="21"/>
        <end position="47"/>
    </location>
</feature>
<keyword evidence="5 7" id="KW-1133">Transmembrane helix</keyword>
<dbReference type="PANTHER" id="PTHR43386">
    <property type="entry name" value="OLIGOPEPTIDE TRANSPORT SYSTEM PERMEASE PROTEIN APPC"/>
    <property type="match status" value="1"/>
</dbReference>
<dbReference type="EMBL" id="BCSX01000054">
    <property type="protein sequence ID" value="GAS92410.1"/>
    <property type="molecule type" value="Genomic_DNA"/>
</dbReference>
<keyword evidence="4 7" id="KW-0812">Transmembrane</keyword>
<dbReference type="Pfam" id="PF00528">
    <property type="entry name" value="BPD_transp_1"/>
    <property type="match status" value="1"/>
</dbReference>
<reference evidence="10" key="2">
    <citation type="submission" date="2016-02" db="EMBL/GenBank/DDBJ databases">
        <title>Draft genome sequence of five rapidly growing Mycobacterium species.</title>
        <authorList>
            <person name="Katahira K."/>
            <person name="Gotou Y."/>
            <person name="Iida K."/>
            <person name="Ogura Y."/>
            <person name="Hayashi T."/>
        </authorList>
    </citation>
    <scope>NUCLEOTIDE SEQUENCE [LARGE SCALE GENOMIC DNA]</scope>
    <source>
        <strain evidence="10">JCM15654</strain>
    </source>
</reference>
<dbReference type="InterPro" id="IPR035906">
    <property type="entry name" value="MetI-like_sf"/>
</dbReference>
<comment type="subcellular location">
    <subcellularLocation>
        <location evidence="1 7">Cell membrane</location>
        <topology evidence="1 7">Multi-pass membrane protein</topology>
    </subcellularLocation>
</comment>
<dbReference type="OrthoDB" id="9812701at2"/>
<dbReference type="GO" id="GO:0005886">
    <property type="term" value="C:plasma membrane"/>
    <property type="evidence" value="ECO:0007669"/>
    <property type="project" value="UniProtKB-SubCell"/>
</dbReference>
<dbReference type="RefSeq" id="WP_062832004.1">
    <property type="nucleotide sequence ID" value="NZ_BCSX01000054.1"/>
</dbReference>
<dbReference type="SUPFAM" id="SSF161098">
    <property type="entry name" value="MetI-like"/>
    <property type="match status" value="1"/>
</dbReference>
<evidence type="ECO:0000256" key="5">
    <source>
        <dbReference type="ARBA" id="ARBA00022989"/>
    </source>
</evidence>
<feature type="transmembrane region" description="Helical" evidence="7">
    <location>
        <begin position="199"/>
        <end position="220"/>
    </location>
</feature>
<feature type="transmembrane region" description="Helical" evidence="7">
    <location>
        <begin position="130"/>
        <end position="161"/>
    </location>
</feature>
<proteinExistence type="inferred from homology"/>
<dbReference type="GO" id="GO:0055085">
    <property type="term" value="P:transmembrane transport"/>
    <property type="evidence" value="ECO:0007669"/>
    <property type="project" value="InterPro"/>
</dbReference>
<feature type="transmembrane region" description="Helical" evidence="7">
    <location>
        <begin position="258"/>
        <end position="280"/>
    </location>
</feature>
<dbReference type="InterPro" id="IPR000515">
    <property type="entry name" value="MetI-like"/>
</dbReference>
<gene>
    <name evidence="9" type="ORF">RMCB_6506</name>
</gene>
<evidence type="ECO:0000256" key="4">
    <source>
        <dbReference type="ARBA" id="ARBA00022692"/>
    </source>
</evidence>
<comment type="similarity">
    <text evidence="7">Belongs to the binding-protein-dependent transport system permease family.</text>
</comment>
<evidence type="ECO:0000256" key="7">
    <source>
        <dbReference type="RuleBase" id="RU363032"/>
    </source>
</evidence>
<sequence>MTAVIFESVRRRRSPEKRRDSFGALGIAAAALVAAVAVVALCAPWLAPVDPTAVDFSNTYRPSGAGALLGTDGSGRDILSRLIHGARSSLLGPTIVVLISASLGTALALTAAMSGGWVDRVLSRLFDVGFAFPGLLLAILAVSVLSPGFTTAVLALSVSYVPFVARIVRSVAIGELTLPYVTALVTLGQSRWRIATRHLLPAVLPTALAQSTICFGYALVDLAALSYLGLGVQPPDSDWGLMVSEGQRGLIQGYWEEALFAGAALVIIVTCVSLLGDRIADRVSLNGDRR</sequence>
<feature type="transmembrane region" description="Helical" evidence="7">
    <location>
        <begin position="95"/>
        <end position="118"/>
    </location>
</feature>
<name>A0A100W6C9_9MYCO</name>
<dbReference type="InterPro" id="IPR050366">
    <property type="entry name" value="BP-dependent_transpt_permease"/>
</dbReference>
<keyword evidence="10" id="KW-1185">Reference proteome</keyword>
<keyword evidence="6 7" id="KW-0472">Membrane</keyword>
<evidence type="ECO:0000313" key="10">
    <source>
        <dbReference type="Proteomes" id="UP000069620"/>
    </source>
</evidence>
<keyword evidence="2 7" id="KW-0813">Transport</keyword>
<dbReference type="Gene3D" id="1.10.3720.10">
    <property type="entry name" value="MetI-like"/>
    <property type="match status" value="1"/>
</dbReference>
<feature type="transmembrane region" description="Helical" evidence="7">
    <location>
        <begin position="167"/>
        <end position="187"/>
    </location>
</feature>
<protein>
    <submittedName>
        <fullName evidence="9">Binding-protein-dependent transport systems inner membrane component</fullName>
    </submittedName>
</protein>
<evidence type="ECO:0000256" key="6">
    <source>
        <dbReference type="ARBA" id="ARBA00023136"/>
    </source>
</evidence>
<organism evidence="9 10">
    <name type="scientific">Mycolicibacterium brisbanense</name>
    <dbReference type="NCBI Taxonomy" id="146020"/>
    <lineage>
        <taxon>Bacteria</taxon>
        <taxon>Bacillati</taxon>
        <taxon>Actinomycetota</taxon>
        <taxon>Actinomycetes</taxon>
        <taxon>Mycobacteriales</taxon>
        <taxon>Mycobacteriaceae</taxon>
        <taxon>Mycolicibacterium</taxon>
    </lineage>
</organism>
<reference evidence="10" key="1">
    <citation type="journal article" date="2016" name="Genome Announc.">
        <title>Draft Genome Sequences of Five Rapidly Growing Mycobacterium Species, M. thermoresistibile, M. fortuitum subsp. acetamidolyticum, M. canariasense, M. brisbanense, and M. novocastrense.</title>
        <authorList>
            <person name="Katahira K."/>
            <person name="Ogura Y."/>
            <person name="Gotoh Y."/>
            <person name="Hayashi T."/>
        </authorList>
    </citation>
    <scope>NUCLEOTIDE SEQUENCE [LARGE SCALE GENOMIC DNA]</scope>
    <source>
        <strain evidence="10">JCM15654</strain>
    </source>
</reference>
<evidence type="ECO:0000259" key="8">
    <source>
        <dbReference type="PROSITE" id="PS50928"/>
    </source>
</evidence>
<feature type="domain" description="ABC transmembrane type-1" evidence="8">
    <location>
        <begin position="86"/>
        <end position="276"/>
    </location>
</feature>
<dbReference type="Proteomes" id="UP000069620">
    <property type="component" value="Unassembled WGS sequence"/>
</dbReference>
<dbReference type="AlphaFoldDB" id="A0A100W6C9"/>
<comment type="caution">
    <text evidence="9">The sequence shown here is derived from an EMBL/GenBank/DDBJ whole genome shotgun (WGS) entry which is preliminary data.</text>
</comment>
<evidence type="ECO:0000313" key="9">
    <source>
        <dbReference type="EMBL" id="GAS92410.1"/>
    </source>
</evidence>
<dbReference type="STRING" id="146020.RMCB_6506"/>
<keyword evidence="3" id="KW-1003">Cell membrane</keyword>
<accession>A0A100W6C9</accession>
<dbReference type="PANTHER" id="PTHR43386:SF25">
    <property type="entry name" value="PEPTIDE ABC TRANSPORTER PERMEASE PROTEIN"/>
    <property type="match status" value="1"/>
</dbReference>
<evidence type="ECO:0000256" key="2">
    <source>
        <dbReference type="ARBA" id="ARBA00022448"/>
    </source>
</evidence>